<keyword evidence="1" id="KW-0472">Membrane</keyword>
<dbReference type="EMBL" id="MRCE01000038">
    <property type="protein sequence ID" value="OKH32548.1"/>
    <property type="molecule type" value="Genomic_DNA"/>
</dbReference>
<feature type="transmembrane region" description="Helical" evidence="1">
    <location>
        <begin position="7"/>
        <end position="25"/>
    </location>
</feature>
<dbReference type="RefSeq" id="WP_073596352.1">
    <property type="nucleotide sequence ID" value="NZ_MRCE01000038.1"/>
</dbReference>
<name>A0A1U7I7Y0_9CYAN</name>
<comment type="caution">
    <text evidence="2">The sequence shown here is derived from an EMBL/GenBank/DDBJ whole genome shotgun (WGS) entry which is preliminary data.</text>
</comment>
<dbReference type="Pfam" id="PF20064">
    <property type="entry name" value="DUF6463"/>
    <property type="match status" value="1"/>
</dbReference>
<sequence>MLRVSGYWLIATSILHVLINGWLFAKPLMDIVYGGWFNTVAPNPLAPFYDREIAFWCLMITPFLLVIGRLCCWAQTKAIALPSFLGWILLLTAVVGVTLEPMSGFWLIIPPSALMLFDLRRRKESSEL</sequence>
<proteinExistence type="predicted"/>
<evidence type="ECO:0000313" key="2">
    <source>
        <dbReference type="EMBL" id="OKH32548.1"/>
    </source>
</evidence>
<gene>
    <name evidence="2" type="ORF">NIES2119_25760</name>
</gene>
<keyword evidence="1" id="KW-1133">Transmembrane helix</keyword>
<organism evidence="2 3">
    <name type="scientific">[Phormidium ambiguum] IAM M-71</name>
    <dbReference type="NCBI Taxonomy" id="454136"/>
    <lineage>
        <taxon>Bacteria</taxon>
        <taxon>Bacillati</taxon>
        <taxon>Cyanobacteriota</taxon>
        <taxon>Cyanophyceae</taxon>
        <taxon>Oscillatoriophycideae</taxon>
        <taxon>Aerosakkonematales</taxon>
        <taxon>Aerosakkonemataceae</taxon>
        <taxon>Floridanema</taxon>
    </lineage>
</organism>
<dbReference type="Proteomes" id="UP000185860">
    <property type="component" value="Unassembled WGS sequence"/>
</dbReference>
<dbReference type="InterPro" id="IPR045590">
    <property type="entry name" value="DUF6463"/>
</dbReference>
<accession>A0A1U7I7Y0</accession>
<feature type="transmembrane region" description="Helical" evidence="1">
    <location>
        <begin position="53"/>
        <end position="72"/>
    </location>
</feature>
<evidence type="ECO:0000313" key="3">
    <source>
        <dbReference type="Proteomes" id="UP000185860"/>
    </source>
</evidence>
<reference evidence="2 3" key="1">
    <citation type="submission" date="2016-11" db="EMBL/GenBank/DDBJ databases">
        <title>Draft Genome Sequences of Nine Cyanobacterial Strains from Diverse Habitats.</title>
        <authorList>
            <person name="Zhu T."/>
            <person name="Hou S."/>
            <person name="Lu X."/>
            <person name="Hess W.R."/>
        </authorList>
    </citation>
    <scope>NUCLEOTIDE SEQUENCE [LARGE SCALE GENOMIC DNA]</scope>
    <source>
        <strain evidence="2 3">IAM M-71</strain>
    </source>
</reference>
<keyword evidence="1" id="KW-0812">Transmembrane</keyword>
<dbReference type="AlphaFoldDB" id="A0A1U7I7Y0"/>
<protein>
    <submittedName>
        <fullName evidence="2">Uncharacterized protein</fullName>
    </submittedName>
</protein>
<evidence type="ECO:0000256" key="1">
    <source>
        <dbReference type="SAM" id="Phobius"/>
    </source>
</evidence>
<dbReference type="OrthoDB" id="2988685at2"/>